<dbReference type="Proteomes" id="UP001242480">
    <property type="component" value="Unassembled WGS sequence"/>
</dbReference>
<dbReference type="EMBL" id="JAUSVX010000001">
    <property type="protein sequence ID" value="MDQ0468171.1"/>
    <property type="molecule type" value="Genomic_DNA"/>
</dbReference>
<sequence>MKLRFTPRAIENINELADYLNERSSSAARNVRAAIYERLQTLLMFPRAGRRQNAEDVRKVVTRRYRYLIYYMHDEPGEEIIILNIKHPAEDREHEDP</sequence>
<dbReference type="Pfam" id="PF05016">
    <property type="entry name" value="ParE_toxin"/>
    <property type="match status" value="1"/>
</dbReference>
<evidence type="ECO:0000313" key="3">
    <source>
        <dbReference type="Proteomes" id="UP001242480"/>
    </source>
</evidence>
<dbReference type="RefSeq" id="WP_307268877.1">
    <property type="nucleotide sequence ID" value="NZ_JAUSVX010000001.1"/>
</dbReference>
<evidence type="ECO:0000313" key="2">
    <source>
        <dbReference type="EMBL" id="MDQ0468171.1"/>
    </source>
</evidence>
<dbReference type="InterPro" id="IPR035093">
    <property type="entry name" value="RelE/ParE_toxin_dom_sf"/>
</dbReference>
<organism evidence="2 3">
    <name type="scientific">Labrys wisconsinensis</name>
    <dbReference type="NCBI Taxonomy" id="425677"/>
    <lineage>
        <taxon>Bacteria</taxon>
        <taxon>Pseudomonadati</taxon>
        <taxon>Pseudomonadota</taxon>
        <taxon>Alphaproteobacteria</taxon>
        <taxon>Hyphomicrobiales</taxon>
        <taxon>Xanthobacteraceae</taxon>
        <taxon>Labrys</taxon>
    </lineage>
</organism>
<gene>
    <name evidence="2" type="ORF">QO011_001166</name>
</gene>
<dbReference type="InterPro" id="IPR007712">
    <property type="entry name" value="RelE/ParE_toxin"/>
</dbReference>
<reference evidence="2 3" key="1">
    <citation type="submission" date="2023-07" db="EMBL/GenBank/DDBJ databases">
        <title>Genomic Encyclopedia of Type Strains, Phase IV (KMG-IV): sequencing the most valuable type-strain genomes for metagenomic binning, comparative biology and taxonomic classification.</title>
        <authorList>
            <person name="Goeker M."/>
        </authorList>
    </citation>
    <scope>NUCLEOTIDE SEQUENCE [LARGE SCALE GENOMIC DNA]</scope>
    <source>
        <strain evidence="2 3">DSM 19619</strain>
    </source>
</reference>
<name>A0ABU0J1P0_9HYPH</name>
<keyword evidence="1" id="KW-1277">Toxin-antitoxin system</keyword>
<evidence type="ECO:0000256" key="1">
    <source>
        <dbReference type="ARBA" id="ARBA00022649"/>
    </source>
</evidence>
<comment type="caution">
    <text evidence="2">The sequence shown here is derived from an EMBL/GenBank/DDBJ whole genome shotgun (WGS) entry which is preliminary data.</text>
</comment>
<protein>
    <submittedName>
        <fullName evidence="2">Plasmid stabilization system protein ParE</fullName>
    </submittedName>
</protein>
<keyword evidence="3" id="KW-1185">Reference proteome</keyword>
<proteinExistence type="predicted"/>
<dbReference type="Gene3D" id="3.30.2310.20">
    <property type="entry name" value="RelE-like"/>
    <property type="match status" value="1"/>
</dbReference>
<accession>A0ABU0J1P0</accession>